<evidence type="ECO:0000256" key="13">
    <source>
        <dbReference type="ARBA" id="ARBA00025198"/>
    </source>
</evidence>
<keyword evidence="11 15" id="KW-0472">Membrane</keyword>
<evidence type="ECO:0000256" key="15">
    <source>
        <dbReference type="SAM" id="Phobius"/>
    </source>
</evidence>
<protein>
    <submittedName>
        <fullName evidence="16">ATP synthase subunit b</fullName>
    </submittedName>
</protein>
<comment type="similarity">
    <text evidence="3">Belongs to the ATPase B chain family.</text>
</comment>
<keyword evidence="7 15" id="KW-0812">Transmembrane</keyword>
<dbReference type="AlphaFoldDB" id="A0A1J5R8Q3"/>
<accession>A0A1J5R8Q3</accession>
<evidence type="ECO:0000313" key="16">
    <source>
        <dbReference type="EMBL" id="OIQ88468.1"/>
    </source>
</evidence>
<dbReference type="PANTHER" id="PTHR33445">
    <property type="entry name" value="ATP SYNTHASE SUBUNIT B', CHLOROPLASTIC"/>
    <property type="match status" value="1"/>
</dbReference>
<dbReference type="SUPFAM" id="SSF81573">
    <property type="entry name" value="F1F0 ATP synthase subunit B, membrane domain"/>
    <property type="match status" value="1"/>
</dbReference>
<organism evidence="16">
    <name type="scientific">mine drainage metagenome</name>
    <dbReference type="NCBI Taxonomy" id="410659"/>
    <lineage>
        <taxon>unclassified sequences</taxon>
        <taxon>metagenomes</taxon>
        <taxon>ecological metagenomes</taxon>
    </lineage>
</organism>
<keyword evidence="8" id="KW-0375">Hydrogen ion transport</keyword>
<dbReference type="InterPro" id="IPR028987">
    <property type="entry name" value="ATP_synth_B-like_membr_sf"/>
</dbReference>
<keyword evidence="14" id="KW-0175">Coiled coil</keyword>
<evidence type="ECO:0000256" key="2">
    <source>
        <dbReference type="ARBA" id="ARBA00004308"/>
    </source>
</evidence>
<evidence type="ECO:0000256" key="7">
    <source>
        <dbReference type="ARBA" id="ARBA00022692"/>
    </source>
</evidence>
<gene>
    <name evidence="16" type="primary">atpF_16</name>
    <name evidence="16" type="ORF">GALL_296500</name>
</gene>
<dbReference type="PANTHER" id="PTHR33445:SF1">
    <property type="entry name" value="ATP SYNTHASE SUBUNIT B"/>
    <property type="match status" value="1"/>
</dbReference>
<keyword evidence="9 15" id="KW-1133">Transmembrane helix</keyword>
<keyword evidence="10" id="KW-0406">Ion transport</keyword>
<evidence type="ECO:0000256" key="14">
    <source>
        <dbReference type="SAM" id="Coils"/>
    </source>
</evidence>
<evidence type="ECO:0000256" key="9">
    <source>
        <dbReference type="ARBA" id="ARBA00022989"/>
    </source>
</evidence>
<dbReference type="NCBIfam" id="TIGR01144">
    <property type="entry name" value="ATP_synt_b"/>
    <property type="match status" value="1"/>
</dbReference>
<keyword evidence="5" id="KW-1003">Cell membrane</keyword>
<dbReference type="Gene3D" id="6.10.250.1580">
    <property type="match status" value="1"/>
</dbReference>
<dbReference type="GO" id="GO:0015986">
    <property type="term" value="P:proton motive force-driven ATP synthesis"/>
    <property type="evidence" value="ECO:0007669"/>
    <property type="project" value="InterPro"/>
</dbReference>
<dbReference type="GO" id="GO:0012505">
    <property type="term" value="C:endomembrane system"/>
    <property type="evidence" value="ECO:0007669"/>
    <property type="project" value="UniProtKB-SubCell"/>
</dbReference>
<dbReference type="GO" id="GO:0045259">
    <property type="term" value="C:proton-transporting ATP synthase complex"/>
    <property type="evidence" value="ECO:0007669"/>
    <property type="project" value="UniProtKB-KW"/>
</dbReference>
<evidence type="ECO:0000256" key="5">
    <source>
        <dbReference type="ARBA" id="ARBA00022475"/>
    </source>
</evidence>
<keyword evidence="12" id="KW-0066">ATP synthesis</keyword>
<evidence type="ECO:0000256" key="12">
    <source>
        <dbReference type="ARBA" id="ARBA00023310"/>
    </source>
</evidence>
<dbReference type="NCBIfam" id="NF004411">
    <property type="entry name" value="PRK05759.1-2"/>
    <property type="match status" value="1"/>
</dbReference>
<name>A0A1J5R8Q3_9ZZZZ</name>
<evidence type="ECO:0000256" key="6">
    <source>
        <dbReference type="ARBA" id="ARBA00022547"/>
    </source>
</evidence>
<dbReference type="InterPro" id="IPR005864">
    <property type="entry name" value="ATP_synth_F0_bsu_bac"/>
</dbReference>
<evidence type="ECO:0000256" key="8">
    <source>
        <dbReference type="ARBA" id="ARBA00022781"/>
    </source>
</evidence>
<evidence type="ECO:0000256" key="10">
    <source>
        <dbReference type="ARBA" id="ARBA00023065"/>
    </source>
</evidence>
<feature type="transmembrane region" description="Helical" evidence="15">
    <location>
        <begin position="6"/>
        <end position="26"/>
    </location>
</feature>
<dbReference type="InterPro" id="IPR050059">
    <property type="entry name" value="ATP_synthase_B_chain"/>
</dbReference>
<comment type="subcellular location">
    <subcellularLocation>
        <location evidence="2">Endomembrane system</location>
    </subcellularLocation>
    <subcellularLocation>
        <location evidence="1">Membrane</location>
        <topology evidence="1">Single-pass membrane protein</topology>
    </subcellularLocation>
</comment>
<keyword evidence="6" id="KW-0138">CF(0)</keyword>
<evidence type="ECO:0000256" key="1">
    <source>
        <dbReference type="ARBA" id="ARBA00004167"/>
    </source>
</evidence>
<dbReference type="GO" id="GO:0046961">
    <property type="term" value="F:proton-transporting ATPase activity, rotational mechanism"/>
    <property type="evidence" value="ECO:0007669"/>
    <property type="project" value="TreeGrafter"/>
</dbReference>
<evidence type="ECO:0000256" key="4">
    <source>
        <dbReference type="ARBA" id="ARBA00022448"/>
    </source>
</evidence>
<reference evidence="16" key="1">
    <citation type="submission" date="2016-10" db="EMBL/GenBank/DDBJ databases">
        <title>Sequence of Gallionella enrichment culture.</title>
        <authorList>
            <person name="Poehlein A."/>
            <person name="Muehling M."/>
            <person name="Daniel R."/>
        </authorList>
    </citation>
    <scope>NUCLEOTIDE SEQUENCE</scope>
</reference>
<dbReference type="HAMAP" id="MF_01398">
    <property type="entry name" value="ATP_synth_b_bprime"/>
    <property type="match status" value="1"/>
</dbReference>
<dbReference type="CDD" id="cd06503">
    <property type="entry name" value="ATP-synt_Fo_b"/>
    <property type="match status" value="1"/>
</dbReference>
<dbReference type="Pfam" id="PF00430">
    <property type="entry name" value="ATP-synt_B"/>
    <property type="match status" value="1"/>
</dbReference>
<sequence length="156" mass="17235">MHLDATLIAQLVVFLLLAWFTAKFVWPPITRALDERAKKIADGLAAADRAKAELASASKEVEQELARSHQDSAQRLHEAERRAQAMIEEARRKAEETGEGIVAQARAEAEQQLIKARETLRDQVAALAVKGAEAILQREVNAQVHADLLARLKAEL</sequence>
<keyword evidence="4" id="KW-0813">Transport</keyword>
<feature type="coiled-coil region" evidence="14">
    <location>
        <begin position="44"/>
        <end position="126"/>
    </location>
</feature>
<evidence type="ECO:0000256" key="11">
    <source>
        <dbReference type="ARBA" id="ARBA00023136"/>
    </source>
</evidence>
<dbReference type="EMBL" id="MLJW01000371">
    <property type="protein sequence ID" value="OIQ88468.1"/>
    <property type="molecule type" value="Genomic_DNA"/>
</dbReference>
<evidence type="ECO:0000256" key="3">
    <source>
        <dbReference type="ARBA" id="ARBA00005513"/>
    </source>
</evidence>
<comment type="function">
    <text evidence="13">F(1)F(0) ATP synthase produces ATP from ADP in the presence of a proton or sodium gradient. F-type ATPases consist of two structural domains, F(1) containing the extramembraneous catalytic core and F(0) containing the membrane proton channel, linked together by a central stalk and a peripheral stalk. During catalysis, ATP synthesis in the catalytic domain of F(1) is coupled via a rotary mechanism of the central stalk subunits to proton translocation.</text>
</comment>
<comment type="caution">
    <text evidence="16">The sequence shown here is derived from an EMBL/GenBank/DDBJ whole genome shotgun (WGS) entry which is preliminary data.</text>
</comment>
<proteinExistence type="inferred from homology"/>
<dbReference type="InterPro" id="IPR002146">
    <property type="entry name" value="ATP_synth_b/b'su_bac/chlpt"/>
</dbReference>